<dbReference type="AlphaFoldDB" id="A0A383CDM9"/>
<dbReference type="InterPro" id="IPR006311">
    <property type="entry name" value="TAT_signal"/>
</dbReference>
<proteinExistence type="predicted"/>
<dbReference type="InterPro" id="IPR036188">
    <property type="entry name" value="FAD/NAD-bd_sf"/>
</dbReference>
<organism evidence="1">
    <name type="scientific">marine metagenome</name>
    <dbReference type="NCBI Taxonomy" id="408172"/>
    <lineage>
        <taxon>unclassified sequences</taxon>
        <taxon>metagenomes</taxon>
        <taxon>ecological metagenomes</taxon>
    </lineage>
</organism>
<reference evidence="1" key="1">
    <citation type="submission" date="2018-05" db="EMBL/GenBank/DDBJ databases">
        <authorList>
            <person name="Lanie J.A."/>
            <person name="Ng W.-L."/>
            <person name="Kazmierczak K.M."/>
            <person name="Andrzejewski T.M."/>
            <person name="Davidsen T.M."/>
            <person name="Wayne K.J."/>
            <person name="Tettelin H."/>
            <person name="Glass J.I."/>
            <person name="Rusch D."/>
            <person name="Podicherti R."/>
            <person name="Tsui H.-C.T."/>
            <person name="Winkler M.E."/>
        </authorList>
    </citation>
    <scope>NUCLEOTIDE SEQUENCE</scope>
</reference>
<dbReference type="EMBL" id="UINC01208102">
    <property type="protein sequence ID" value="SVE30486.1"/>
    <property type="molecule type" value="Genomic_DNA"/>
</dbReference>
<evidence type="ECO:0000313" key="1">
    <source>
        <dbReference type="EMBL" id="SVE30486.1"/>
    </source>
</evidence>
<protein>
    <submittedName>
        <fullName evidence="1">Uncharacterized protein</fullName>
    </submittedName>
</protein>
<dbReference type="PROSITE" id="PS51318">
    <property type="entry name" value="TAT"/>
    <property type="match status" value="1"/>
</dbReference>
<feature type="non-terminal residue" evidence="1">
    <location>
        <position position="105"/>
    </location>
</feature>
<dbReference type="Gene3D" id="3.50.50.60">
    <property type="entry name" value="FAD/NAD(P)-binding domain"/>
    <property type="match status" value="1"/>
</dbReference>
<gene>
    <name evidence="1" type="ORF">METZ01_LOCUS483340</name>
</gene>
<name>A0A383CDM9_9ZZZZ</name>
<sequence>MKLSKITRRDFINGTLMVTGASVLPSTATSQAVLDKLDPLYYPPSLTGLRGSHPGSNIHAHARAWTKKSEWGPTAKLNESYDLVVVGGGINGLSAAYFYQQKHGK</sequence>
<accession>A0A383CDM9</accession>
<dbReference type="SUPFAM" id="SSF51905">
    <property type="entry name" value="FAD/NAD(P)-binding domain"/>
    <property type="match status" value="1"/>
</dbReference>